<accession>A0AAD6TVF2</accession>
<evidence type="ECO:0000256" key="1">
    <source>
        <dbReference type="SAM" id="MobiDB-lite"/>
    </source>
</evidence>
<dbReference type="EMBL" id="JARJCN010000059">
    <property type="protein sequence ID" value="KAJ7079617.1"/>
    <property type="molecule type" value="Genomic_DNA"/>
</dbReference>
<comment type="caution">
    <text evidence="2">The sequence shown here is derived from an EMBL/GenBank/DDBJ whole genome shotgun (WGS) entry which is preliminary data.</text>
</comment>
<evidence type="ECO:0000313" key="5">
    <source>
        <dbReference type="Proteomes" id="UP001222325"/>
    </source>
</evidence>
<dbReference type="EMBL" id="JARJCN010000059">
    <property type="protein sequence ID" value="KAJ7079620.1"/>
    <property type="molecule type" value="Genomic_DNA"/>
</dbReference>
<gene>
    <name evidence="2" type="ORF">B0H15DRAFT_858449</name>
    <name evidence="3" type="ORF">B0H15DRAFT_858463</name>
    <name evidence="4" type="ORF">B0H15DRAFT_858477</name>
</gene>
<proteinExistence type="predicted"/>
<name>A0AAD6TVF2_9AGAR</name>
<dbReference type="EMBL" id="JARJCN010000059">
    <property type="protein sequence ID" value="KAJ7079623.1"/>
    <property type="molecule type" value="Genomic_DNA"/>
</dbReference>
<evidence type="ECO:0000313" key="2">
    <source>
        <dbReference type="EMBL" id="KAJ7079617.1"/>
    </source>
</evidence>
<protein>
    <submittedName>
        <fullName evidence="2">Uncharacterized protein</fullName>
    </submittedName>
</protein>
<sequence>MYLPSAVLQILTAAGALRSAANASSSTPRESADYPARLAPRPNQPHGALSNSAIHFYLLKSDFDATPESAAFGPAACAQARARARGSCVGRGYRASRLWAERRDTDARTTALRFAANASQSAPRELADHPAQRTPRPTQPVRCVIRLNDSFLLTKVRF</sequence>
<keyword evidence="5" id="KW-1185">Reference proteome</keyword>
<dbReference type="Proteomes" id="UP001222325">
    <property type="component" value="Unassembled WGS sequence"/>
</dbReference>
<feature type="region of interest" description="Disordered" evidence="1">
    <location>
        <begin position="19"/>
        <end position="45"/>
    </location>
</feature>
<organism evidence="2 5">
    <name type="scientific">Mycena belliarum</name>
    <dbReference type="NCBI Taxonomy" id="1033014"/>
    <lineage>
        <taxon>Eukaryota</taxon>
        <taxon>Fungi</taxon>
        <taxon>Dikarya</taxon>
        <taxon>Basidiomycota</taxon>
        <taxon>Agaricomycotina</taxon>
        <taxon>Agaricomycetes</taxon>
        <taxon>Agaricomycetidae</taxon>
        <taxon>Agaricales</taxon>
        <taxon>Marasmiineae</taxon>
        <taxon>Mycenaceae</taxon>
        <taxon>Mycena</taxon>
    </lineage>
</organism>
<dbReference type="AlphaFoldDB" id="A0AAD6TVF2"/>
<feature type="region of interest" description="Disordered" evidence="1">
    <location>
        <begin position="116"/>
        <end position="137"/>
    </location>
</feature>
<evidence type="ECO:0000313" key="4">
    <source>
        <dbReference type="EMBL" id="KAJ7079623.1"/>
    </source>
</evidence>
<reference evidence="2" key="1">
    <citation type="submission" date="2023-03" db="EMBL/GenBank/DDBJ databases">
        <title>Massive genome expansion in bonnet fungi (Mycena s.s.) driven by repeated elements and novel gene families across ecological guilds.</title>
        <authorList>
            <consortium name="Lawrence Berkeley National Laboratory"/>
            <person name="Harder C.B."/>
            <person name="Miyauchi S."/>
            <person name="Viragh M."/>
            <person name="Kuo A."/>
            <person name="Thoen E."/>
            <person name="Andreopoulos B."/>
            <person name="Lu D."/>
            <person name="Skrede I."/>
            <person name="Drula E."/>
            <person name="Henrissat B."/>
            <person name="Morin E."/>
            <person name="Kohler A."/>
            <person name="Barry K."/>
            <person name="LaButti K."/>
            <person name="Morin E."/>
            <person name="Salamov A."/>
            <person name="Lipzen A."/>
            <person name="Mereny Z."/>
            <person name="Hegedus B."/>
            <person name="Baldrian P."/>
            <person name="Stursova M."/>
            <person name="Weitz H."/>
            <person name="Taylor A."/>
            <person name="Grigoriev I.V."/>
            <person name="Nagy L.G."/>
            <person name="Martin F."/>
            <person name="Kauserud H."/>
        </authorList>
    </citation>
    <scope>NUCLEOTIDE SEQUENCE</scope>
    <source>
        <strain evidence="2">CBHHK173m</strain>
    </source>
</reference>
<evidence type="ECO:0000313" key="3">
    <source>
        <dbReference type="EMBL" id="KAJ7079620.1"/>
    </source>
</evidence>